<dbReference type="Proteomes" id="UP000532373">
    <property type="component" value="Unassembled WGS sequence"/>
</dbReference>
<protein>
    <submittedName>
        <fullName evidence="4">Glycosyltransferase involved in cell wall biosynthesis</fullName>
    </submittedName>
</protein>
<dbReference type="EMBL" id="JACHGI010000010">
    <property type="protein sequence ID" value="MBB6468484.1"/>
    <property type="molecule type" value="Genomic_DNA"/>
</dbReference>
<dbReference type="SUPFAM" id="SSF53448">
    <property type="entry name" value="Nucleotide-diphospho-sugar transferases"/>
    <property type="match status" value="1"/>
</dbReference>
<comment type="caution">
    <text evidence="4">The sequence shown here is derived from an EMBL/GenBank/DDBJ whole genome shotgun (WGS) entry which is preliminary data.</text>
</comment>
<keyword evidence="2" id="KW-1133">Transmembrane helix</keyword>
<dbReference type="InterPro" id="IPR001173">
    <property type="entry name" value="Glyco_trans_2-like"/>
</dbReference>
<feature type="transmembrane region" description="Helical" evidence="2">
    <location>
        <begin position="245"/>
        <end position="270"/>
    </location>
</feature>
<keyword evidence="2" id="KW-0472">Membrane</keyword>
<evidence type="ECO:0000313" key="4">
    <source>
        <dbReference type="EMBL" id="MBB6468484.1"/>
    </source>
</evidence>
<evidence type="ECO:0000256" key="2">
    <source>
        <dbReference type="SAM" id="Phobius"/>
    </source>
</evidence>
<dbReference type="PANTHER" id="PTHR43630:SF2">
    <property type="entry name" value="GLYCOSYLTRANSFERASE"/>
    <property type="match status" value="1"/>
</dbReference>
<organism evidence="4 5">
    <name type="scientific">Aminobacter carboxidus</name>
    <dbReference type="NCBI Taxonomy" id="376165"/>
    <lineage>
        <taxon>Bacteria</taxon>
        <taxon>Pseudomonadati</taxon>
        <taxon>Pseudomonadota</taxon>
        <taxon>Alphaproteobacteria</taxon>
        <taxon>Hyphomicrobiales</taxon>
        <taxon>Phyllobacteriaceae</taxon>
        <taxon>Aminobacter</taxon>
    </lineage>
</organism>
<evidence type="ECO:0000256" key="1">
    <source>
        <dbReference type="ARBA" id="ARBA00038494"/>
    </source>
</evidence>
<evidence type="ECO:0000259" key="3">
    <source>
        <dbReference type="Pfam" id="PF00535"/>
    </source>
</evidence>
<dbReference type="AlphaFoldDB" id="A0A8E1WIX8"/>
<dbReference type="Pfam" id="PF00535">
    <property type="entry name" value="Glycos_transf_2"/>
    <property type="match status" value="1"/>
</dbReference>
<sequence>MNLAVPTVGVVVIGRNEGPRLIACLESLGERLATTVYVDSGSTDGSAEAAERLGANVVRLDMTIPFTAARARNSGFAELRRLVPETEFVQFVDGDCHVVEGWLAKATSFLVENPGYAIVCGRRRERFPDATVYNALCDREWDTPVGDALACGGDCLTRVEALAAVGAYSVDLIAGEEPEMCVRLRSAGWKIYRLDAEMTLHDANITRLGQWWNRSKRAGHAFAEVAHRHFGSPYGIWQRNVLRTLFWGCLLPLVALLGAVALHPAFLLLLAAYPLQTARIALREGGRRLAWLYAAFALLAKFPEMQGVAQYALNRLTHRRQGLIEYK</sequence>
<dbReference type="PANTHER" id="PTHR43630">
    <property type="entry name" value="POLY-BETA-1,6-N-ACETYL-D-GLUCOSAMINE SYNTHASE"/>
    <property type="match status" value="1"/>
</dbReference>
<dbReference type="Gene3D" id="3.90.550.10">
    <property type="entry name" value="Spore Coat Polysaccharide Biosynthesis Protein SpsA, Chain A"/>
    <property type="match status" value="1"/>
</dbReference>
<proteinExistence type="inferred from homology"/>
<reference evidence="4 5" key="1">
    <citation type="submission" date="2020-08" db="EMBL/GenBank/DDBJ databases">
        <title>Genomic Encyclopedia of Type Strains, Phase IV (KMG-IV): sequencing the most valuable type-strain genomes for metagenomic binning, comparative biology and taxonomic classification.</title>
        <authorList>
            <person name="Goeker M."/>
        </authorList>
    </citation>
    <scope>NUCLEOTIDE SEQUENCE [LARGE SCALE GENOMIC DNA]</scope>
    <source>
        <strain evidence="4 5">DSM 17454</strain>
    </source>
</reference>
<feature type="domain" description="Glycosyltransferase 2-like" evidence="3">
    <location>
        <begin position="10"/>
        <end position="133"/>
    </location>
</feature>
<dbReference type="InterPro" id="IPR029044">
    <property type="entry name" value="Nucleotide-diphossugar_trans"/>
</dbReference>
<name>A0A8E1WIX8_9HYPH</name>
<accession>A0A8E1WIX8</accession>
<comment type="similarity">
    <text evidence="1">Belongs to the glycosyltransferase 2 family. WaaE/KdtX subfamily.</text>
</comment>
<gene>
    <name evidence="4" type="ORF">HNQ96_004368</name>
</gene>
<dbReference type="CDD" id="cd00761">
    <property type="entry name" value="Glyco_tranf_GTA_type"/>
    <property type="match status" value="1"/>
</dbReference>
<evidence type="ECO:0000313" key="5">
    <source>
        <dbReference type="Proteomes" id="UP000532373"/>
    </source>
</evidence>
<keyword evidence="2" id="KW-0812">Transmembrane</keyword>